<keyword evidence="3" id="KW-1185">Reference proteome</keyword>
<evidence type="ECO:0000259" key="1">
    <source>
        <dbReference type="Pfam" id="PF01050"/>
    </source>
</evidence>
<keyword evidence="2" id="KW-0413">Isomerase</keyword>
<dbReference type="EMBL" id="LT629757">
    <property type="protein sequence ID" value="SDT02563.1"/>
    <property type="molecule type" value="Genomic_DNA"/>
</dbReference>
<dbReference type="InterPro" id="IPR051161">
    <property type="entry name" value="Mannose-6P_isomerase_type2"/>
</dbReference>
<accession>A0A1H1WZN2</accession>
<reference evidence="3" key="1">
    <citation type="submission" date="2016-10" db="EMBL/GenBank/DDBJ databases">
        <authorList>
            <person name="Varghese N."/>
            <person name="Submissions S."/>
        </authorList>
    </citation>
    <scope>NUCLEOTIDE SEQUENCE [LARGE SCALE GENOMIC DNA]</scope>
    <source>
        <strain evidence="3">DSM 22127</strain>
    </source>
</reference>
<dbReference type="Proteomes" id="UP000198859">
    <property type="component" value="Chromosome I"/>
</dbReference>
<dbReference type="Gene3D" id="2.60.120.10">
    <property type="entry name" value="Jelly Rolls"/>
    <property type="match status" value="1"/>
</dbReference>
<dbReference type="OrthoDB" id="9806359at2"/>
<dbReference type="CDD" id="cd02213">
    <property type="entry name" value="cupin_PMI_typeII_C"/>
    <property type="match status" value="1"/>
</dbReference>
<protein>
    <submittedName>
        <fullName evidence="2">Mannose-6-phosphate isomerase, cupin superfamily</fullName>
    </submittedName>
</protein>
<feature type="domain" description="Mannose-6-phosphate isomerase type II C-terminal" evidence="1">
    <location>
        <begin position="22"/>
        <end position="125"/>
    </location>
</feature>
<proteinExistence type="predicted"/>
<name>A0A1H1WZN2_9ACTN</name>
<dbReference type="GO" id="GO:0016853">
    <property type="term" value="F:isomerase activity"/>
    <property type="evidence" value="ECO:0007669"/>
    <property type="project" value="UniProtKB-KW"/>
</dbReference>
<dbReference type="PANTHER" id="PTHR46390">
    <property type="entry name" value="MANNOSE-1-PHOSPHATE GUANYLYLTRANSFERASE"/>
    <property type="match status" value="1"/>
</dbReference>
<dbReference type="AlphaFoldDB" id="A0A1H1WZN2"/>
<dbReference type="GO" id="GO:0004475">
    <property type="term" value="F:mannose-1-phosphate guanylyltransferase (GTP) activity"/>
    <property type="evidence" value="ECO:0007669"/>
    <property type="project" value="TreeGrafter"/>
</dbReference>
<dbReference type="STRING" id="642780.SAMN04488570_3324"/>
<dbReference type="InterPro" id="IPR001538">
    <property type="entry name" value="Man6P_isomerase-2_C"/>
</dbReference>
<organism evidence="2 3">
    <name type="scientific">Nocardioides scoriae</name>
    <dbReference type="NCBI Taxonomy" id="642780"/>
    <lineage>
        <taxon>Bacteria</taxon>
        <taxon>Bacillati</taxon>
        <taxon>Actinomycetota</taxon>
        <taxon>Actinomycetes</taxon>
        <taxon>Propionibacteriales</taxon>
        <taxon>Nocardioidaceae</taxon>
        <taxon>Nocardioides</taxon>
    </lineage>
</organism>
<dbReference type="Pfam" id="PF01050">
    <property type="entry name" value="MannoseP_isomer"/>
    <property type="match status" value="1"/>
</dbReference>
<evidence type="ECO:0000313" key="3">
    <source>
        <dbReference type="Proteomes" id="UP000198859"/>
    </source>
</evidence>
<gene>
    <name evidence="2" type="ORF">SAMN04488570_3324</name>
</gene>
<dbReference type="GO" id="GO:0009298">
    <property type="term" value="P:GDP-mannose biosynthetic process"/>
    <property type="evidence" value="ECO:0007669"/>
    <property type="project" value="TreeGrafter"/>
</dbReference>
<dbReference type="SUPFAM" id="SSF51182">
    <property type="entry name" value="RmlC-like cupins"/>
    <property type="match status" value="1"/>
</dbReference>
<dbReference type="RefSeq" id="WP_091731955.1">
    <property type="nucleotide sequence ID" value="NZ_LT629757.1"/>
</dbReference>
<dbReference type="GO" id="GO:0005976">
    <property type="term" value="P:polysaccharide metabolic process"/>
    <property type="evidence" value="ECO:0007669"/>
    <property type="project" value="InterPro"/>
</dbReference>
<dbReference type="PANTHER" id="PTHR46390:SF1">
    <property type="entry name" value="MANNOSE-1-PHOSPHATE GUANYLYLTRANSFERASE"/>
    <property type="match status" value="1"/>
</dbReference>
<sequence>MTSTTDTTTYAVPDAALLPSEVRPWGSWHVVDEREGYKVKRIEVEPGRRLSLQTHEHRSEHWVVVRGVATAVVGDTTRQVAAGGSVDVALGERHRLANQGQELLVIIEVQLGSYTGEDDICRLEDDFGR</sequence>
<dbReference type="InterPro" id="IPR011051">
    <property type="entry name" value="RmlC_Cupin_sf"/>
</dbReference>
<evidence type="ECO:0000313" key="2">
    <source>
        <dbReference type="EMBL" id="SDT02563.1"/>
    </source>
</evidence>
<dbReference type="InterPro" id="IPR014710">
    <property type="entry name" value="RmlC-like_jellyroll"/>
</dbReference>